<keyword evidence="3" id="KW-0813">Transport</keyword>
<reference evidence="7 8" key="1">
    <citation type="submission" date="2021-11" db="EMBL/GenBank/DDBJ databases">
        <title>Draft genome sequence of Paenibacillus profundus YoMME, a new Gram-positive bacteria with exoelectrogenic properties.</title>
        <authorList>
            <person name="Hubenova Y."/>
            <person name="Hubenova E."/>
            <person name="Manasiev Y."/>
            <person name="Peykov S."/>
            <person name="Mitov M."/>
        </authorList>
    </citation>
    <scope>NUCLEOTIDE SEQUENCE [LARGE SCALE GENOMIC DNA]</scope>
    <source>
        <strain evidence="7 8">YoMME</strain>
    </source>
</reference>
<dbReference type="Proteomes" id="UP001199916">
    <property type="component" value="Unassembled WGS sequence"/>
</dbReference>
<evidence type="ECO:0000256" key="6">
    <source>
        <dbReference type="SAM" id="SignalP"/>
    </source>
</evidence>
<feature type="signal peptide" evidence="6">
    <location>
        <begin position="1"/>
        <end position="29"/>
    </location>
</feature>
<dbReference type="InterPro" id="IPR050490">
    <property type="entry name" value="Bact_solute-bd_prot1"/>
</dbReference>
<evidence type="ECO:0000256" key="5">
    <source>
        <dbReference type="SAM" id="MobiDB-lite"/>
    </source>
</evidence>
<name>A0ABS8YI95_9BACL</name>
<keyword evidence="4 6" id="KW-0732">Signal</keyword>
<feature type="compositionally biased region" description="Low complexity" evidence="5">
    <location>
        <begin position="28"/>
        <end position="38"/>
    </location>
</feature>
<dbReference type="Gene3D" id="3.40.190.10">
    <property type="entry name" value="Periplasmic binding protein-like II"/>
    <property type="match status" value="1"/>
</dbReference>
<accession>A0ABS8YI95</accession>
<dbReference type="PROSITE" id="PS51257">
    <property type="entry name" value="PROKAR_LIPOPROTEIN"/>
    <property type="match status" value="1"/>
</dbReference>
<dbReference type="EMBL" id="JAJNBZ010000019">
    <property type="protein sequence ID" value="MCE5171633.1"/>
    <property type="molecule type" value="Genomic_DNA"/>
</dbReference>
<dbReference type="InterPro" id="IPR006059">
    <property type="entry name" value="SBP"/>
</dbReference>
<evidence type="ECO:0000313" key="8">
    <source>
        <dbReference type="Proteomes" id="UP001199916"/>
    </source>
</evidence>
<evidence type="ECO:0000256" key="3">
    <source>
        <dbReference type="ARBA" id="ARBA00022448"/>
    </source>
</evidence>
<evidence type="ECO:0000256" key="1">
    <source>
        <dbReference type="ARBA" id="ARBA00004196"/>
    </source>
</evidence>
<keyword evidence="8" id="KW-1185">Reference proteome</keyword>
<dbReference type="SUPFAM" id="SSF53850">
    <property type="entry name" value="Periplasmic binding protein-like II"/>
    <property type="match status" value="1"/>
</dbReference>
<dbReference type="Pfam" id="PF01547">
    <property type="entry name" value="SBP_bac_1"/>
    <property type="match status" value="1"/>
</dbReference>
<feature type="region of interest" description="Disordered" evidence="5">
    <location>
        <begin position="28"/>
        <end position="53"/>
    </location>
</feature>
<organism evidence="7 8">
    <name type="scientific">Paenibacillus profundus</name>
    <dbReference type="NCBI Taxonomy" id="1173085"/>
    <lineage>
        <taxon>Bacteria</taxon>
        <taxon>Bacillati</taxon>
        <taxon>Bacillota</taxon>
        <taxon>Bacilli</taxon>
        <taxon>Bacillales</taxon>
        <taxon>Paenibacillaceae</taxon>
        <taxon>Paenibacillus</taxon>
    </lineage>
</organism>
<feature type="chain" id="PRO_5047055274" evidence="6">
    <location>
        <begin position="30"/>
        <end position="469"/>
    </location>
</feature>
<protein>
    <submittedName>
        <fullName evidence="7">Extracellular solute-binding protein</fullName>
    </submittedName>
</protein>
<evidence type="ECO:0000313" key="7">
    <source>
        <dbReference type="EMBL" id="MCE5171633.1"/>
    </source>
</evidence>
<comment type="caution">
    <text evidence="7">The sequence shown here is derived from an EMBL/GenBank/DDBJ whole genome shotgun (WGS) entry which is preliminary data.</text>
</comment>
<comment type="similarity">
    <text evidence="2">Belongs to the bacterial solute-binding protein 1 family.</text>
</comment>
<dbReference type="PANTHER" id="PTHR43649">
    <property type="entry name" value="ARABINOSE-BINDING PROTEIN-RELATED"/>
    <property type="match status" value="1"/>
</dbReference>
<dbReference type="RefSeq" id="WP_233698044.1">
    <property type="nucleotide sequence ID" value="NZ_JAJNBZ010000019.1"/>
</dbReference>
<sequence>MSRRKSFSLLLALLLVVSIFTACTGGNNAANESSSSTNQPATGTPKEEEKPSWQTEKITLKFASWETPEMEAKLLEAFMQKHPNITVEKDSSINWPWTDSLTAAASAGNLPDVFWVENVPVGVENDWLYDLTELWDADEETKAIYPNIAKQAVYGGKRLASPTFQFIMGVFVNKTLLEKNNIPLPGYDWTIDEMIDIAKKVSNPAEHIYGIGGPWGNLSFDEHWPALSDVSMGNSTFDGEKFHFTNQQWIDGYNQKLELRRLKVEEKMTGEEKKAVFGDEGAWPMQKGHVALGIDGSWNMAALGAQMEKDGAGKLDFYPYPRGKAGQRMPIVLDYIGISSTTKHPEAAYELMKFMTWSKEGWLTRLDLNKELNIDIDKFPVAEFSEVWEKMDGQLKMEGVKAAIKLFDQAVPGFGKTLPGWREYNVWLNDEQKLSEKFVKGELKPADKAKEMEDKANEFVSQAMQRINQ</sequence>
<evidence type="ECO:0000256" key="4">
    <source>
        <dbReference type="ARBA" id="ARBA00022729"/>
    </source>
</evidence>
<dbReference type="PANTHER" id="PTHR43649:SF31">
    <property type="entry name" value="SN-GLYCEROL-3-PHOSPHATE-BINDING PERIPLASMIC PROTEIN UGPB"/>
    <property type="match status" value="1"/>
</dbReference>
<evidence type="ECO:0000256" key="2">
    <source>
        <dbReference type="ARBA" id="ARBA00008520"/>
    </source>
</evidence>
<gene>
    <name evidence="7" type="ORF">LQV63_20300</name>
</gene>
<proteinExistence type="inferred from homology"/>
<comment type="subcellular location">
    <subcellularLocation>
        <location evidence="1">Cell envelope</location>
    </subcellularLocation>
</comment>